<reference evidence="2" key="1">
    <citation type="submission" date="2018-06" db="EMBL/GenBank/DDBJ databases">
        <authorList>
            <person name="Zhirakovskaya E."/>
        </authorList>
    </citation>
    <scope>NUCLEOTIDE SEQUENCE</scope>
</reference>
<dbReference type="SUPFAM" id="SSF51735">
    <property type="entry name" value="NAD(P)-binding Rossmann-fold domains"/>
    <property type="match status" value="1"/>
</dbReference>
<dbReference type="InterPro" id="IPR036291">
    <property type="entry name" value="NAD(P)-bd_dom_sf"/>
</dbReference>
<dbReference type="InterPro" id="IPR051783">
    <property type="entry name" value="NAD(P)-dependent_oxidoreduct"/>
</dbReference>
<dbReference type="PANTHER" id="PTHR48079">
    <property type="entry name" value="PROTEIN YEEZ"/>
    <property type="match status" value="1"/>
</dbReference>
<dbReference type="PANTHER" id="PTHR48079:SF6">
    <property type="entry name" value="NAD(P)-BINDING DOMAIN-CONTAINING PROTEIN-RELATED"/>
    <property type="match status" value="1"/>
</dbReference>
<organism evidence="2">
    <name type="scientific">hydrothermal vent metagenome</name>
    <dbReference type="NCBI Taxonomy" id="652676"/>
    <lineage>
        <taxon>unclassified sequences</taxon>
        <taxon>metagenomes</taxon>
        <taxon>ecological metagenomes</taxon>
    </lineage>
</organism>
<dbReference type="Pfam" id="PF01370">
    <property type="entry name" value="Epimerase"/>
    <property type="match status" value="1"/>
</dbReference>
<dbReference type="AlphaFoldDB" id="A0A3B0SCY5"/>
<sequence>MIAITGATGFLGGHVTDILCAGGAKLRALVRDTAKATHLAAQGIELVAGDLNDANALDLLLKDCVCIIHIAGAIKARTPALLLQINGGGTDNLVAACARVNPDIRLLHISSITAREPQLSPYANSKAASEKAALAHKGPVVIIRPNAVYGPGDRETLQVFEVASGRFHPVINQPDARIAMIHAQDAAKAITALAQSTAPLGLFEISDPRTDGYSWQEITKTAVAAVGGRYRPIPVTPMLLKIAAIFSELAGKFQKNPPIFTQGKVREILHGNWSVQATKQIPAALWQAEIQLDEGFEQTVCWYRQQGWLR</sequence>
<dbReference type="Gene3D" id="3.40.50.720">
    <property type="entry name" value="NAD(P)-binding Rossmann-like Domain"/>
    <property type="match status" value="1"/>
</dbReference>
<dbReference type="EMBL" id="UOEE01000334">
    <property type="protein sequence ID" value="VAW02160.1"/>
    <property type="molecule type" value="Genomic_DNA"/>
</dbReference>
<proteinExistence type="predicted"/>
<dbReference type="InterPro" id="IPR001509">
    <property type="entry name" value="Epimerase_deHydtase"/>
</dbReference>
<dbReference type="GO" id="GO:0004029">
    <property type="term" value="F:aldehyde dehydrogenase (NAD+) activity"/>
    <property type="evidence" value="ECO:0007669"/>
    <property type="project" value="TreeGrafter"/>
</dbReference>
<accession>A0A3B0SCY5</accession>
<dbReference type="GO" id="GO:0005737">
    <property type="term" value="C:cytoplasm"/>
    <property type="evidence" value="ECO:0007669"/>
    <property type="project" value="TreeGrafter"/>
</dbReference>
<gene>
    <name evidence="2" type="ORF">MNBD_ALPHA06-371</name>
</gene>
<name>A0A3B0SCY5_9ZZZZ</name>
<evidence type="ECO:0000313" key="2">
    <source>
        <dbReference type="EMBL" id="VAW02160.1"/>
    </source>
</evidence>
<evidence type="ECO:0000259" key="1">
    <source>
        <dbReference type="Pfam" id="PF01370"/>
    </source>
</evidence>
<feature type="domain" description="NAD-dependent epimerase/dehydratase" evidence="1">
    <location>
        <begin position="2"/>
        <end position="196"/>
    </location>
</feature>
<protein>
    <submittedName>
        <fullName evidence="2">FIG010773: NAD-dependent epimerase/dehydratase</fullName>
    </submittedName>
</protein>